<accession>A0A671Y6C1</accession>
<dbReference type="InterPro" id="IPR028042">
    <property type="entry name" value="DUF4639"/>
</dbReference>
<dbReference type="PANTHER" id="PTHR34438:SF1">
    <property type="entry name" value="CHROMOSOME 2 OPEN READING FRAME 81"/>
    <property type="match status" value="1"/>
</dbReference>
<gene>
    <name evidence="2" type="primary">c5h2orf81</name>
</gene>
<dbReference type="Proteomes" id="UP000472265">
    <property type="component" value="Chromosome 5"/>
</dbReference>
<sequence length="439" mass="49049">MPRSATKSQADKRKVKTSIHETTPPTQDLKEEDVIRGHLTRAQWIDTLNQEDADETVGEITEELMSKVMEGCLKVDIKRQLAHYSASWVLSSLTQTLERQFLFLAEGEGAEELNKTEDSEPMPATPDPWARGSVHVVEAPPSLEPALQQEVDIGQIPVQTEPTVNQECNVVAQTNSSPKQPEKETSPSSPTQSGKETSPRGPVRDRDKHYKVLSPRPSPQVDPKKNQRINLPPKPIRNKSLPTLSCSAGRKEVEEEGKNRRHSVLTGSSYQHKDSKVMPKLDPSCLPRHHIIPSYEILEISYTKPNSKKPVKLPKLEQRYNRQQIELAATSQKPLSTLKDQPRKVQVKTEEVVWLKKPSPRKEGMVSSGPLRLETMQLARGVSLVDPQAVDMNSFRFNPPALSTKLKPIRSDATVPLFSFEQVTAGPPPKVTPLGQTKN</sequence>
<proteinExistence type="predicted"/>
<dbReference type="RefSeq" id="XP_030274202.1">
    <property type="nucleotide sequence ID" value="XM_030418342.1"/>
</dbReference>
<feature type="compositionally biased region" description="Basic and acidic residues" evidence="1">
    <location>
        <begin position="249"/>
        <end position="258"/>
    </location>
</feature>
<reference evidence="2" key="3">
    <citation type="submission" date="2025-09" db="UniProtKB">
        <authorList>
            <consortium name="Ensembl"/>
        </authorList>
    </citation>
    <scope>IDENTIFICATION</scope>
</reference>
<dbReference type="RefSeq" id="XP_030274203.1">
    <property type="nucleotide sequence ID" value="XM_030418343.1"/>
</dbReference>
<dbReference type="OMA" id="AQWTDML"/>
<feature type="region of interest" description="Disordered" evidence="1">
    <location>
        <begin position="1"/>
        <end position="33"/>
    </location>
</feature>
<reference evidence="2" key="1">
    <citation type="submission" date="2021-04" db="EMBL/GenBank/DDBJ databases">
        <authorList>
            <consortium name="Wellcome Sanger Institute Data Sharing"/>
        </authorList>
    </citation>
    <scope>NUCLEOTIDE SEQUENCE [LARGE SCALE GENOMIC DNA]</scope>
</reference>
<dbReference type="AlphaFoldDB" id="A0A671Y6C1"/>
<dbReference type="RefSeq" id="XP_030274201.1">
    <property type="nucleotide sequence ID" value="XM_030418341.1"/>
</dbReference>
<feature type="compositionally biased region" description="Polar residues" evidence="1">
    <location>
        <begin position="186"/>
        <end position="196"/>
    </location>
</feature>
<evidence type="ECO:0000256" key="1">
    <source>
        <dbReference type="SAM" id="MobiDB-lite"/>
    </source>
</evidence>
<dbReference type="Ensembl" id="ENSSAUT00010061977.1">
    <property type="protein sequence ID" value="ENSSAUP00010059069.1"/>
    <property type="gene ID" value="ENSSAUG00010024045.1"/>
</dbReference>
<evidence type="ECO:0000313" key="3">
    <source>
        <dbReference type="Proteomes" id="UP000472265"/>
    </source>
</evidence>
<dbReference type="GeneID" id="115582383"/>
<name>A0A671Y6C1_SPAAU</name>
<protein>
    <submittedName>
        <fullName evidence="2">Uncharacterized protein</fullName>
    </submittedName>
</protein>
<dbReference type="InParanoid" id="A0A671Y6C1"/>
<reference evidence="2" key="2">
    <citation type="submission" date="2025-08" db="UniProtKB">
        <authorList>
            <consortium name="Ensembl"/>
        </authorList>
    </citation>
    <scope>IDENTIFICATION</scope>
</reference>
<dbReference type="CTD" id="100536360"/>
<dbReference type="RefSeq" id="XP_030274204.1">
    <property type="nucleotide sequence ID" value="XM_030418344.1"/>
</dbReference>
<dbReference type="OrthoDB" id="193650at2759"/>
<dbReference type="Pfam" id="PF15479">
    <property type="entry name" value="DUF4639"/>
    <property type="match status" value="1"/>
</dbReference>
<dbReference type="PANTHER" id="PTHR34438">
    <property type="entry name" value="SI:DKEY-97L20.6"/>
    <property type="match status" value="1"/>
</dbReference>
<organism evidence="2 3">
    <name type="scientific">Sparus aurata</name>
    <name type="common">Gilthead sea bream</name>
    <dbReference type="NCBI Taxonomy" id="8175"/>
    <lineage>
        <taxon>Eukaryota</taxon>
        <taxon>Metazoa</taxon>
        <taxon>Chordata</taxon>
        <taxon>Craniata</taxon>
        <taxon>Vertebrata</taxon>
        <taxon>Euteleostomi</taxon>
        <taxon>Actinopterygii</taxon>
        <taxon>Neopterygii</taxon>
        <taxon>Teleostei</taxon>
        <taxon>Neoteleostei</taxon>
        <taxon>Acanthomorphata</taxon>
        <taxon>Eupercaria</taxon>
        <taxon>Spariformes</taxon>
        <taxon>Sparidae</taxon>
        <taxon>Sparus</taxon>
    </lineage>
</organism>
<feature type="region of interest" description="Disordered" evidence="1">
    <location>
        <begin position="172"/>
        <end position="278"/>
    </location>
</feature>
<keyword evidence="3" id="KW-1185">Reference proteome</keyword>
<dbReference type="GeneTree" id="ENSGT00960000187962"/>
<evidence type="ECO:0000313" key="2">
    <source>
        <dbReference type="Ensembl" id="ENSSAUP00010059069.1"/>
    </source>
</evidence>